<organism evidence="2 3">
    <name type="scientific">Bifidobacterium myosotis</name>
    <dbReference type="NCBI Taxonomy" id="1630166"/>
    <lineage>
        <taxon>Bacteria</taxon>
        <taxon>Bacillati</taxon>
        <taxon>Actinomycetota</taxon>
        <taxon>Actinomycetes</taxon>
        <taxon>Bifidobacteriales</taxon>
        <taxon>Bifidobacteriaceae</taxon>
        <taxon>Bifidobacterium</taxon>
    </lineage>
</organism>
<evidence type="ECO:0000313" key="3">
    <source>
        <dbReference type="Proteomes" id="UP000410049"/>
    </source>
</evidence>
<dbReference type="AlphaFoldDB" id="A0A5M9ZLT1"/>
<proteinExistence type="predicted"/>
<evidence type="ECO:0000313" key="2">
    <source>
        <dbReference type="EMBL" id="KAA8828560.1"/>
    </source>
</evidence>
<gene>
    <name evidence="2" type="ORF">EMO91_05330</name>
</gene>
<keyword evidence="1" id="KW-0812">Transmembrane</keyword>
<evidence type="ECO:0000256" key="1">
    <source>
        <dbReference type="SAM" id="Phobius"/>
    </source>
</evidence>
<reference evidence="2 3" key="1">
    <citation type="journal article" date="2019" name="Syst. Appl. Microbiol.">
        <title>Characterization of Bifidobacterium species in feaces of the Egyptian fruit bat: Description of B. vespertilionis sp. nov. and B. rousetti sp. nov.</title>
        <authorList>
            <person name="Modesto M."/>
            <person name="Satti M."/>
            <person name="Watanabe K."/>
            <person name="Puglisi E."/>
            <person name="Morelli L."/>
            <person name="Huang C.-H."/>
            <person name="Liou J.-S."/>
            <person name="Miyashita M."/>
            <person name="Tamura T."/>
            <person name="Saito S."/>
            <person name="Mori K."/>
            <person name="Huang L."/>
            <person name="Sciavilla P."/>
            <person name="Sandri C."/>
            <person name="Spiezio C."/>
            <person name="Vitali F."/>
            <person name="Cavalieri D."/>
            <person name="Perpetuini G."/>
            <person name="Tofalo R."/>
            <person name="Bonetti A."/>
            <person name="Arita M."/>
            <person name="Mattarelli P."/>
        </authorList>
    </citation>
    <scope>NUCLEOTIDE SEQUENCE [LARGE SCALE GENOMIC DNA]</scope>
    <source>
        <strain evidence="2 3">RST17</strain>
    </source>
</reference>
<dbReference type="RefSeq" id="WP_150379084.1">
    <property type="nucleotide sequence ID" value="NZ_RZUH01000003.1"/>
</dbReference>
<keyword evidence="1" id="KW-1133">Transmembrane helix</keyword>
<name>A0A5M9ZLT1_9BIFI</name>
<sequence length="130" mass="15145">MEGAIGMNRRGIIRIASIIALAYVCVTGTLIFQVSTAYSRWESDQVFWNYATLISAEVEKTNTRDFGLSEFERPKLPEYTEPDHRYSIFPWELLREKNEIISSDKLLKEEAISHLEYTNSVLDEQNHRNQ</sequence>
<dbReference type="Proteomes" id="UP000410049">
    <property type="component" value="Unassembled WGS sequence"/>
</dbReference>
<dbReference type="EMBL" id="RZUH01000003">
    <property type="protein sequence ID" value="KAA8828560.1"/>
    <property type="molecule type" value="Genomic_DNA"/>
</dbReference>
<keyword evidence="1" id="KW-0472">Membrane</keyword>
<protein>
    <submittedName>
        <fullName evidence="2">Uncharacterized protein</fullName>
    </submittedName>
</protein>
<feature type="transmembrane region" description="Helical" evidence="1">
    <location>
        <begin position="12"/>
        <end position="32"/>
    </location>
</feature>
<comment type="caution">
    <text evidence="2">The sequence shown here is derived from an EMBL/GenBank/DDBJ whole genome shotgun (WGS) entry which is preliminary data.</text>
</comment>
<accession>A0A5M9ZLT1</accession>